<protein>
    <submittedName>
        <fullName evidence="4">FT-interacting protein 3</fullName>
    </submittedName>
</protein>
<dbReference type="PANTHER" id="PTHR31425:SF54">
    <property type="entry name" value="OS07G0483500 PROTEIN"/>
    <property type="match status" value="1"/>
</dbReference>
<dbReference type="InterPro" id="IPR013583">
    <property type="entry name" value="MCTP_C"/>
</dbReference>
<dbReference type="Pfam" id="PF08372">
    <property type="entry name" value="PRT_C"/>
    <property type="match status" value="1"/>
</dbReference>
<evidence type="ECO:0000256" key="2">
    <source>
        <dbReference type="SAM" id="Phobius"/>
    </source>
</evidence>
<organism evidence="4 5">
    <name type="scientific">Canna indica</name>
    <name type="common">Indian-shot</name>
    <dbReference type="NCBI Taxonomy" id="4628"/>
    <lineage>
        <taxon>Eukaryota</taxon>
        <taxon>Viridiplantae</taxon>
        <taxon>Streptophyta</taxon>
        <taxon>Embryophyta</taxon>
        <taxon>Tracheophyta</taxon>
        <taxon>Spermatophyta</taxon>
        <taxon>Magnoliopsida</taxon>
        <taxon>Liliopsida</taxon>
        <taxon>Zingiberales</taxon>
        <taxon>Cannaceae</taxon>
        <taxon>Canna</taxon>
    </lineage>
</organism>
<keyword evidence="2" id="KW-1133">Transmembrane helix</keyword>
<feature type="transmembrane region" description="Helical" evidence="2">
    <location>
        <begin position="20"/>
        <end position="47"/>
    </location>
</feature>
<name>A0AAQ3JWJ1_9LILI</name>
<accession>A0AAQ3JWJ1</accession>
<dbReference type="PANTHER" id="PTHR31425">
    <property type="entry name" value="PHOSPHORIBOSYLANTHRANILATE TRANSFERASE ISOFORM 1"/>
    <property type="match status" value="1"/>
</dbReference>
<keyword evidence="1" id="KW-0677">Repeat</keyword>
<evidence type="ECO:0000313" key="4">
    <source>
        <dbReference type="EMBL" id="WOK96362.1"/>
    </source>
</evidence>
<dbReference type="AlphaFoldDB" id="A0AAQ3JWJ1"/>
<keyword evidence="2" id="KW-0472">Membrane</keyword>
<evidence type="ECO:0000259" key="3">
    <source>
        <dbReference type="Pfam" id="PF08372"/>
    </source>
</evidence>
<evidence type="ECO:0000313" key="5">
    <source>
        <dbReference type="Proteomes" id="UP001327560"/>
    </source>
</evidence>
<dbReference type="InterPro" id="IPR047259">
    <property type="entry name" value="QUIRKY-like"/>
</dbReference>
<dbReference type="EMBL" id="CP136891">
    <property type="protein sequence ID" value="WOK96362.1"/>
    <property type="molecule type" value="Genomic_DNA"/>
</dbReference>
<reference evidence="4 5" key="1">
    <citation type="submission" date="2023-10" db="EMBL/GenBank/DDBJ databases">
        <title>Chromosome-scale genome assembly provides insights into flower coloration mechanisms of Canna indica.</title>
        <authorList>
            <person name="Li C."/>
        </authorList>
    </citation>
    <scope>NUCLEOTIDE SEQUENCE [LARGE SCALE GENOMIC DNA]</scope>
    <source>
        <tissue evidence="4">Flower</tissue>
    </source>
</reference>
<gene>
    <name evidence="4" type="ORF">Cni_G05069</name>
</gene>
<feature type="domain" description="Multiple C2" evidence="3">
    <location>
        <begin position="32"/>
        <end position="100"/>
    </location>
</feature>
<dbReference type="Proteomes" id="UP001327560">
    <property type="component" value="Chromosome 2"/>
</dbReference>
<proteinExistence type="predicted"/>
<keyword evidence="5" id="KW-1185">Reference proteome</keyword>
<evidence type="ECO:0000256" key="1">
    <source>
        <dbReference type="ARBA" id="ARBA00022737"/>
    </source>
</evidence>
<keyword evidence="2" id="KW-0812">Transmembrane</keyword>
<sequence>MVWRSLRVEEPHHHRLVHILFIMLVCFPELILPTMFLYMFLIGVWNYRFRPRYPPHMNTKISHVEAVHPDELDEEFDTYPTSRSPEIVRMRYDRLRSVGEVLLDEAPEVQAQDAVGAGEFLPSIVGENR</sequence>